<accession>A0A9D1DZB2</accession>
<evidence type="ECO:0000256" key="3">
    <source>
        <dbReference type="SAM" id="Coils"/>
    </source>
</evidence>
<gene>
    <name evidence="6" type="ORF">IAC94_00135</name>
</gene>
<evidence type="ECO:0000313" key="7">
    <source>
        <dbReference type="Proteomes" id="UP000886744"/>
    </source>
</evidence>
<sequence>MKKFIYFAAAALVFAGAASCEQNGGETDITNPYDEQFAKIADRFVNETVIPTYEALSTSTAELETLLQQLKEDKSQATLEATCEKFLEARAWWEKSEAFLFGPATDFGVDPHIDSWPLDVDALNMALSNTDQINAMNGEGGDQFAGDNLGNTVLGFHGIEYILFENGGPKNVADINELHLIYAAAVAGDLRNRCWQMELGWAGEDGVAAERLEKVADQLELPYTVNGGTSSYGDNMLNAGKPGSSYSSMTSAMEAIIDGCKTIADEVGTMKIGKPYSGEDPNYIESPYSHKSIQDFYDNIISIQSVYMGGIEGNRDEANSLHGFLAEHNKAVDDAVMAAIDNALAKIQAMKAPFVNNINDPSAGEASEACKALDEVLGQAKDAVRNVE</sequence>
<reference evidence="6" key="2">
    <citation type="journal article" date="2021" name="PeerJ">
        <title>Extensive microbial diversity within the chicken gut microbiome revealed by metagenomics and culture.</title>
        <authorList>
            <person name="Gilroy R."/>
            <person name="Ravi A."/>
            <person name="Getino M."/>
            <person name="Pursley I."/>
            <person name="Horton D.L."/>
            <person name="Alikhan N.F."/>
            <person name="Baker D."/>
            <person name="Gharbi K."/>
            <person name="Hall N."/>
            <person name="Watson M."/>
            <person name="Adriaenssens E.M."/>
            <person name="Foster-Nyarko E."/>
            <person name="Jarju S."/>
            <person name="Secka A."/>
            <person name="Antonio M."/>
            <person name="Oren A."/>
            <person name="Chaudhuri R.R."/>
            <person name="La Ragione R."/>
            <person name="Hildebrand F."/>
            <person name="Pallen M.J."/>
        </authorList>
    </citation>
    <scope>NUCLEOTIDE SEQUENCE</scope>
    <source>
        <strain evidence="6">ChiHjej13B12-12457</strain>
    </source>
</reference>
<feature type="domain" description="Imelysin-like" evidence="5">
    <location>
        <begin position="50"/>
        <end position="377"/>
    </location>
</feature>
<feature type="signal peptide" evidence="4">
    <location>
        <begin position="1"/>
        <end position="20"/>
    </location>
</feature>
<dbReference type="Gene3D" id="1.20.1420.20">
    <property type="entry name" value="M75 peptidase, HXXE motif"/>
    <property type="match status" value="1"/>
</dbReference>
<evidence type="ECO:0000256" key="4">
    <source>
        <dbReference type="SAM" id="SignalP"/>
    </source>
</evidence>
<dbReference type="Pfam" id="PF09375">
    <property type="entry name" value="Peptidase_M75"/>
    <property type="match status" value="1"/>
</dbReference>
<dbReference type="EMBL" id="DVHI01000004">
    <property type="protein sequence ID" value="HIR61919.1"/>
    <property type="molecule type" value="Genomic_DNA"/>
</dbReference>
<dbReference type="Proteomes" id="UP000886744">
    <property type="component" value="Unassembled WGS sequence"/>
</dbReference>
<dbReference type="InterPro" id="IPR038352">
    <property type="entry name" value="Imelysin_sf"/>
</dbReference>
<comment type="caution">
    <text evidence="6">The sequence shown here is derived from an EMBL/GenBank/DDBJ whole genome shotgun (WGS) entry which is preliminary data.</text>
</comment>
<evidence type="ECO:0000256" key="2">
    <source>
        <dbReference type="ARBA" id="ARBA00022729"/>
    </source>
</evidence>
<name>A0A9D1DZB2_9BACT</name>
<proteinExistence type="predicted"/>
<feature type="chain" id="PRO_5039261847" evidence="4">
    <location>
        <begin position="21"/>
        <end position="388"/>
    </location>
</feature>
<keyword evidence="3" id="KW-0175">Coiled coil</keyword>
<protein>
    <submittedName>
        <fullName evidence="6">Peptidase M75</fullName>
    </submittedName>
</protein>
<comment type="subcellular location">
    <subcellularLocation>
        <location evidence="1">Cell envelope</location>
    </subcellularLocation>
</comment>
<reference evidence="6" key="1">
    <citation type="submission" date="2020-10" db="EMBL/GenBank/DDBJ databases">
        <authorList>
            <person name="Gilroy R."/>
        </authorList>
    </citation>
    <scope>NUCLEOTIDE SEQUENCE</scope>
    <source>
        <strain evidence="6">ChiHjej13B12-12457</strain>
    </source>
</reference>
<evidence type="ECO:0000256" key="1">
    <source>
        <dbReference type="ARBA" id="ARBA00004196"/>
    </source>
</evidence>
<feature type="coiled-coil region" evidence="3">
    <location>
        <begin position="53"/>
        <end position="80"/>
    </location>
</feature>
<dbReference type="PROSITE" id="PS51257">
    <property type="entry name" value="PROKAR_LIPOPROTEIN"/>
    <property type="match status" value="1"/>
</dbReference>
<dbReference type="InterPro" id="IPR034982">
    <property type="entry name" value="Imelysin-like_IrpA"/>
</dbReference>
<dbReference type="CDD" id="cd14658">
    <property type="entry name" value="Imelysin-like_IrpA"/>
    <property type="match status" value="1"/>
</dbReference>
<dbReference type="InterPro" id="IPR018976">
    <property type="entry name" value="Imelysin-like"/>
</dbReference>
<organism evidence="6 7">
    <name type="scientific">Candidatus Coprenecus avistercoris</name>
    <dbReference type="NCBI Taxonomy" id="2840730"/>
    <lineage>
        <taxon>Bacteria</taxon>
        <taxon>Pseudomonadati</taxon>
        <taxon>Bacteroidota</taxon>
        <taxon>Bacteroidia</taxon>
        <taxon>Bacteroidales</taxon>
        <taxon>Rikenellaceae</taxon>
        <taxon>Rikenellaceae incertae sedis</taxon>
        <taxon>Candidatus Coprenecus</taxon>
    </lineage>
</organism>
<evidence type="ECO:0000259" key="5">
    <source>
        <dbReference type="Pfam" id="PF09375"/>
    </source>
</evidence>
<dbReference type="GO" id="GO:0030313">
    <property type="term" value="C:cell envelope"/>
    <property type="evidence" value="ECO:0007669"/>
    <property type="project" value="UniProtKB-SubCell"/>
</dbReference>
<evidence type="ECO:0000313" key="6">
    <source>
        <dbReference type="EMBL" id="HIR61919.1"/>
    </source>
</evidence>
<keyword evidence="2 4" id="KW-0732">Signal</keyword>
<dbReference type="AlphaFoldDB" id="A0A9D1DZB2"/>